<keyword evidence="1" id="KW-1133">Transmembrane helix</keyword>
<dbReference type="EMBL" id="NPEU01000057">
    <property type="protein sequence ID" value="RAI39919.1"/>
    <property type="molecule type" value="Genomic_DNA"/>
</dbReference>
<dbReference type="Pfam" id="PF20345">
    <property type="entry name" value="DUF6640"/>
    <property type="match status" value="1"/>
</dbReference>
<feature type="transmembrane region" description="Helical" evidence="1">
    <location>
        <begin position="42"/>
        <end position="61"/>
    </location>
</feature>
<feature type="transmembrane region" description="Helical" evidence="1">
    <location>
        <begin position="109"/>
        <end position="128"/>
    </location>
</feature>
<dbReference type="InterPro" id="IPR046580">
    <property type="entry name" value="DUF6640"/>
</dbReference>
<protein>
    <submittedName>
        <fullName evidence="2">Uncharacterized protein</fullName>
    </submittedName>
</protein>
<comment type="caution">
    <text evidence="2">The sequence shown here is derived from an EMBL/GenBank/DDBJ whole genome shotgun (WGS) entry which is preliminary data.</text>
</comment>
<evidence type="ECO:0000313" key="3">
    <source>
        <dbReference type="Proteomes" id="UP000248863"/>
    </source>
</evidence>
<reference evidence="2 3" key="1">
    <citation type="submission" date="2017-07" db="EMBL/GenBank/DDBJ databases">
        <title>Draft Genome Sequences of Select Purple Nonsulfur Bacteria.</title>
        <authorList>
            <person name="Lasarre B."/>
            <person name="Mckinlay J.B."/>
        </authorList>
    </citation>
    <scope>NUCLEOTIDE SEQUENCE [LARGE SCALE GENOMIC DNA]</scope>
    <source>
        <strain evidence="2 3">DSM 11907</strain>
    </source>
</reference>
<keyword evidence="3" id="KW-1185">Reference proteome</keyword>
<dbReference type="OrthoDB" id="122427at2"/>
<organism evidence="2 3">
    <name type="scientific">Rhodoplanes elegans</name>
    <dbReference type="NCBI Taxonomy" id="29408"/>
    <lineage>
        <taxon>Bacteria</taxon>
        <taxon>Pseudomonadati</taxon>
        <taxon>Pseudomonadota</taxon>
        <taxon>Alphaproteobacteria</taxon>
        <taxon>Hyphomicrobiales</taxon>
        <taxon>Nitrobacteraceae</taxon>
        <taxon>Rhodoplanes</taxon>
    </lineage>
</organism>
<dbReference type="RefSeq" id="WP_111356584.1">
    <property type="nucleotide sequence ID" value="NZ_NHSK01000028.1"/>
</dbReference>
<accession>A0A327KM89</accession>
<evidence type="ECO:0000256" key="1">
    <source>
        <dbReference type="SAM" id="Phobius"/>
    </source>
</evidence>
<evidence type="ECO:0000313" key="2">
    <source>
        <dbReference type="EMBL" id="RAI39919.1"/>
    </source>
</evidence>
<feature type="transmembrane region" description="Helical" evidence="1">
    <location>
        <begin position="70"/>
        <end position="89"/>
    </location>
</feature>
<dbReference type="Proteomes" id="UP000248863">
    <property type="component" value="Unassembled WGS sequence"/>
</dbReference>
<name>A0A327KM89_9BRAD</name>
<dbReference type="AlphaFoldDB" id="A0A327KM89"/>
<keyword evidence="1" id="KW-0812">Transmembrane</keyword>
<keyword evidence="1" id="KW-0472">Membrane</keyword>
<proteinExistence type="predicted"/>
<gene>
    <name evidence="2" type="ORF">CH338_07915</name>
</gene>
<sequence length="138" mass="14915">MLLAPRLLISVVALTTLSGNIADWNATHIFSELWSPQARFHGAWFVIAMTLLSVVSLWLVWSGRRPIERAGLAILIQGAIWIAFFPAMLVPDTLLADPGKEVRPAGIDLNLLGAVANVILLATAWALLRRAGSAVRPA</sequence>